<dbReference type="OMA" id="PKANYTK"/>
<feature type="compositionally biased region" description="Basic and acidic residues" evidence="4">
    <location>
        <begin position="17"/>
        <end position="77"/>
    </location>
</feature>
<dbReference type="GO" id="GO:0005634">
    <property type="term" value="C:nucleus"/>
    <property type="evidence" value="ECO:0007669"/>
    <property type="project" value="TreeGrafter"/>
</dbReference>
<protein>
    <submittedName>
        <fullName evidence="6">Coiled-coil domain-containing protein</fullName>
    </submittedName>
</protein>
<keyword evidence="3" id="KW-0175">Coiled coil</keyword>
<evidence type="ECO:0000313" key="7">
    <source>
        <dbReference type="Proteomes" id="UP000031036"/>
    </source>
</evidence>
<dbReference type="InterPro" id="IPR054414">
    <property type="entry name" value="Ccdc124/Oxs1_C"/>
</dbReference>
<evidence type="ECO:0000256" key="1">
    <source>
        <dbReference type="ARBA" id="ARBA00004214"/>
    </source>
</evidence>
<dbReference type="AlphaFoldDB" id="A0A0B2UT80"/>
<keyword evidence="7" id="KW-1185">Reference proteome</keyword>
<dbReference type="PANTHER" id="PTHR21680:SF0">
    <property type="entry name" value="COILED-COIL DOMAIN-CONTAINING PROTEIN 124"/>
    <property type="match status" value="1"/>
</dbReference>
<dbReference type="GO" id="GO:0003713">
    <property type="term" value="F:transcription coactivator activity"/>
    <property type="evidence" value="ECO:0007669"/>
    <property type="project" value="TreeGrafter"/>
</dbReference>
<dbReference type="Proteomes" id="UP000031036">
    <property type="component" value="Unassembled WGS sequence"/>
</dbReference>
<dbReference type="STRING" id="6265.A0A0B2UT80"/>
<evidence type="ECO:0000256" key="4">
    <source>
        <dbReference type="SAM" id="MobiDB-lite"/>
    </source>
</evidence>
<dbReference type="OrthoDB" id="76412at2759"/>
<dbReference type="InterPro" id="IPR010422">
    <property type="entry name" value="Ccdc124/Oxs1"/>
</dbReference>
<feature type="region of interest" description="Disordered" evidence="4">
    <location>
        <begin position="1"/>
        <end position="85"/>
    </location>
</feature>
<dbReference type="PANTHER" id="PTHR21680">
    <property type="entry name" value="COILED-COIL DOMAIN-CONTAINING PROTEIN 124"/>
    <property type="match status" value="1"/>
</dbReference>
<sequence length="217" mass="25101">MPKKFTGENSKAVAARSRKEAAKKVEAEKKKQEEEDAYWRDDDKGALRKQQRKEEQERKREEALRRRQENRLAHDEELNSLAGKASSSIKVTQAAIEATKRLEEERRKEEERERLLKEKKVESESDLLEENVNRLEVEGESARSVSEAIKVLSTDSPVVDRHPEKRLKAAYLVCLKFLFTLNASLVGVLNRGCFLSFTRMSRIDRKAQPDFVRGVMN</sequence>
<gene>
    <name evidence="6" type="primary">ccdc124</name>
    <name evidence="6" type="ORF">Tcan_08061</name>
</gene>
<comment type="caution">
    <text evidence="6">The sequence shown here is derived from an EMBL/GenBank/DDBJ whole genome shotgun (WGS) entry which is preliminary data.</text>
</comment>
<accession>A0A0B2UT80</accession>
<evidence type="ECO:0000256" key="2">
    <source>
        <dbReference type="ARBA" id="ARBA00008296"/>
    </source>
</evidence>
<comment type="subcellular location">
    <subcellularLocation>
        <location evidence="1">Midbody</location>
    </subcellularLocation>
</comment>
<evidence type="ECO:0000256" key="3">
    <source>
        <dbReference type="ARBA" id="ARBA00023054"/>
    </source>
</evidence>
<evidence type="ECO:0000313" key="6">
    <source>
        <dbReference type="EMBL" id="KHN72608.1"/>
    </source>
</evidence>
<proteinExistence type="inferred from homology"/>
<dbReference type="EMBL" id="JPKZ01003231">
    <property type="protein sequence ID" value="KHN72608.1"/>
    <property type="molecule type" value="Genomic_DNA"/>
</dbReference>
<reference evidence="6 7" key="1">
    <citation type="submission" date="2014-11" db="EMBL/GenBank/DDBJ databases">
        <title>Genetic blueprint of the zoonotic pathogen Toxocara canis.</title>
        <authorList>
            <person name="Zhu X.-Q."/>
            <person name="Korhonen P.K."/>
            <person name="Cai H."/>
            <person name="Young N.D."/>
            <person name="Nejsum P."/>
            <person name="von Samson-Himmelstjerna G."/>
            <person name="Boag P.R."/>
            <person name="Tan P."/>
            <person name="Li Q."/>
            <person name="Min J."/>
            <person name="Yang Y."/>
            <person name="Wang X."/>
            <person name="Fang X."/>
            <person name="Hall R.S."/>
            <person name="Hofmann A."/>
            <person name="Sternberg P.W."/>
            <person name="Jex A.R."/>
            <person name="Gasser R.B."/>
        </authorList>
    </citation>
    <scope>NUCLEOTIDE SEQUENCE [LARGE SCALE GENOMIC DNA]</scope>
    <source>
        <strain evidence="6">PN_DK_2014</strain>
    </source>
</reference>
<name>A0A0B2UT80_TOXCA</name>
<organism evidence="6 7">
    <name type="scientific">Toxocara canis</name>
    <name type="common">Canine roundworm</name>
    <dbReference type="NCBI Taxonomy" id="6265"/>
    <lineage>
        <taxon>Eukaryota</taxon>
        <taxon>Metazoa</taxon>
        <taxon>Ecdysozoa</taxon>
        <taxon>Nematoda</taxon>
        <taxon>Chromadorea</taxon>
        <taxon>Rhabditida</taxon>
        <taxon>Spirurina</taxon>
        <taxon>Ascaridomorpha</taxon>
        <taxon>Ascaridoidea</taxon>
        <taxon>Toxocaridae</taxon>
        <taxon>Toxocara</taxon>
    </lineage>
</organism>
<dbReference type="GO" id="GO:0006366">
    <property type="term" value="P:transcription by RNA polymerase II"/>
    <property type="evidence" value="ECO:0007669"/>
    <property type="project" value="TreeGrafter"/>
</dbReference>
<feature type="domain" description="Coiled-coil" evidence="5">
    <location>
        <begin position="131"/>
        <end position="172"/>
    </location>
</feature>
<dbReference type="GO" id="GO:0030496">
    <property type="term" value="C:midbody"/>
    <property type="evidence" value="ECO:0007669"/>
    <property type="project" value="UniProtKB-SubCell"/>
</dbReference>
<evidence type="ECO:0000259" key="5">
    <source>
        <dbReference type="Pfam" id="PF06244"/>
    </source>
</evidence>
<comment type="similarity">
    <text evidence="2">Belongs to the CCDC124 family.</text>
</comment>
<dbReference type="Pfam" id="PF06244">
    <property type="entry name" value="Ccdc124"/>
    <property type="match status" value="1"/>
</dbReference>